<dbReference type="SUPFAM" id="SSF51735">
    <property type="entry name" value="NAD(P)-binding Rossmann-fold domains"/>
    <property type="match status" value="1"/>
</dbReference>
<dbReference type="GO" id="GO:0005739">
    <property type="term" value="C:mitochondrion"/>
    <property type="evidence" value="ECO:0007669"/>
    <property type="project" value="TreeGrafter"/>
</dbReference>
<dbReference type="GO" id="GO:0004775">
    <property type="term" value="F:succinate-CoA ligase (ADP-forming) activity"/>
    <property type="evidence" value="ECO:0007669"/>
    <property type="project" value="TreeGrafter"/>
</dbReference>
<dbReference type="Gene3D" id="3.40.50.720">
    <property type="entry name" value="NAD(P)-binding Rossmann-like Domain"/>
    <property type="match status" value="1"/>
</dbReference>
<keyword evidence="3" id="KW-1185">Reference proteome</keyword>
<feature type="domain" description="CoA-binding" evidence="1">
    <location>
        <begin position="43"/>
        <end position="105"/>
    </location>
</feature>
<protein>
    <submittedName>
        <fullName evidence="2">Ligase of succinyl-coa</fullName>
    </submittedName>
</protein>
<organism evidence="2 3">
    <name type="scientific">Vermiconidia calcicola</name>
    <dbReference type="NCBI Taxonomy" id="1690605"/>
    <lineage>
        <taxon>Eukaryota</taxon>
        <taxon>Fungi</taxon>
        <taxon>Dikarya</taxon>
        <taxon>Ascomycota</taxon>
        <taxon>Pezizomycotina</taxon>
        <taxon>Dothideomycetes</taxon>
        <taxon>Dothideomycetidae</taxon>
        <taxon>Mycosphaerellales</taxon>
        <taxon>Extremaceae</taxon>
        <taxon>Vermiconidia</taxon>
    </lineage>
</organism>
<evidence type="ECO:0000313" key="2">
    <source>
        <dbReference type="EMBL" id="KAK5535876.1"/>
    </source>
</evidence>
<dbReference type="InterPro" id="IPR003781">
    <property type="entry name" value="CoA-bd"/>
</dbReference>
<name>A0AAV9Q4U1_9PEZI</name>
<dbReference type="GO" id="GO:0009361">
    <property type="term" value="C:succinate-CoA ligase complex (ADP-forming)"/>
    <property type="evidence" value="ECO:0007669"/>
    <property type="project" value="TreeGrafter"/>
</dbReference>
<dbReference type="Proteomes" id="UP001345827">
    <property type="component" value="Unassembled WGS sequence"/>
</dbReference>
<evidence type="ECO:0000313" key="3">
    <source>
        <dbReference type="Proteomes" id="UP001345827"/>
    </source>
</evidence>
<reference evidence="2 3" key="1">
    <citation type="submission" date="2023-06" db="EMBL/GenBank/DDBJ databases">
        <title>Black Yeasts Isolated from many extreme environments.</title>
        <authorList>
            <person name="Coleine C."/>
            <person name="Stajich J.E."/>
            <person name="Selbmann L."/>
        </authorList>
    </citation>
    <scope>NUCLEOTIDE SEQUENCE [LARGE SCALE GENOMIC DNA]</scope>
    <source>
        <strain evidence="2 3">CCFEE 5887</strain>
    </source>
</reference>
<dbReference type="AlphaFoldDB" id="A0AAV9Q4U1"/>
<comment type="caution">
    <text evidence="2">The sequence shown here is derived from an EMBL/GenBank/DDBJ whole genome shotgun (WGS) entry which is preliminary data.</text>
</comment>
<evidence type="ECO:0000259" key="1">
    <source>
        <dbReference type="Pfam" id="PF02629"/>
    </source>
</evidence>
<dbReference type="EMBL" id="JAXLQG010000009">
    <property type="protein sequence ID" value="KAK5535876.1"/>
    <property type="molecule type" value="Genomic_DNA"/>
</dbReference>
<keyword evidence="2" id="KW-0436">Ligase</keyword>
<dbReference type="Pfam" id="PF02629">
    <property type="entry name" value="CoA_binding"/>
    <property type="match status" value="1"/>
</dbReference>
<dbReference type="GO" id="GO:0006099">
    <property type="term" value="P:tricarboxylic acid cycle"/>
    <property type="evidence" value="ECO:0007669"/>
    <property type="project" value="TreeGrafter"/>
</dbReference>
<sequence>MQAFKTGAPSVLRQASRPTRAYATVSSATSYQQTVHNLRINGDTKVLFQGFTGKQGTFHAQQAIEYGTKVVGGTNPKKAGSTHLDLPVFKNVAEGMKETGANASVSDNMEEL</sequence>
<dbReference type="PANTHER" id="PTHR11117">
    <property type="entry name" value="SUCCINYL-COA LIGASE SUBUNIT ALPHA"/>
    <property type="match status" value="1"/>
</dbReference>
<dbReference type="GO" id="GO:0004776">
    <property type="term" value="F:succinate-CoA ligase (GDP-forming) activity"/>
    <property type="evidence" value="ECO:0007669"/>
    <property type="project" value="TreeGrafter"/>
</dbReference>
<gene>
    <name evidence="2" type="primary">LSC1_1</name>
    <name evidence="2" type="ORF">LTR25_005778</name>
</gene>
<dbReference type="InterPro" id="IPR036291">
    <property type="entry name" value="NAD(P)-bd_dom_sf"/>
</dbReference>
<proteinExistence type="predicted"/>
<dbReference type="PANTHER" id="PTHR11117:SF2">
    <property type="entry name" value="SUCCINATE--COA LIGASE [ADP_GDP-FORMING] SUBUNIT ALPHA, MITOCHONDRIAL"/>
    <property type="match status" value="1"/>
</dbReference>
<accession>A0AAV9Q4U1</accession>